<dbReference type="RefSeq" id="XP_003664678.1">
    <property type="nucleotide sequence ID" value="XM_003664630.1"/>
</dbReference>
<accession>G2QGS6</accession>
<reference evidence="1 2" key="1">
    <citation type="journal article" date="2011" name="Nat. Biotechnol.">
        <title>Comparative genomic analysis of the thermophilic biomass-degrading fungi Myceliophthora thermophila and Thielavia terrestris.</title>
        <authorList>
            <person name="Berka R.M."/>
            <person name="Grigoriev I.V."/>
            <person name="Otillar R."/>
            <person name="Salamov A."/>
            <person name="Grimwood J."/>
            <person name="Reid I."/>
            <person name="Ishmael N."/>
            <person name="John T."/>
            <person name="Darmond C."/>
            <person name="Moisan M.-C."/>
            <person name="Henrissat B."/>
            <person name="Coutinho P.M."/>
            <person name="Lombard V."/>
            <person name="Natvig D.O."/>
            <person name="Lindquist E."/>
            <person name="Schmutz J."/>
            <person name="Lucas S."/>
            <person name="Harris P."/>
            <person name="Powlowski J."/>
            <person name="Bellemare A."/>
            <person name="Taylor D."/>
            <person name="Butler G."/>
            <person name="de Vries R.P."/>
            <person name="Allijn I.E."/>
            <person name="van den Brink J."/>
            <person name="Ushinsky S."/>
            <person name="Storms R."/>
            <person name="Powell A.J."/>
            <person name="Paulsen I.T."/>
            <person name="Elbourne L.D.H."/>
            <person name="Baker S.E."/>
            <person name="Magnuson J."/>
            <person name="LaBoissiere S."/>
            <person name="Clutterbuck A.J."/>
            <person name="Martinez D."/>
            <person name="Wogulis M."/>
            <person name="de Leon A.L."/>
            <person name="Rey M.W."/>
            <person name="Tsang A."/>
        </authorList>
    </citation>
    <scope>NUCLEOTIDE SEQUENCE [LARGE SCALE GENOMIC DNA]</scope>
    <source>
        <strain evidence="2">ATCC 42464 / BCRC 31852 / DSM 1799</strain>
    </source>
</reference>
<dbReference type="EMBL" id="CP003005">
    <property type="protein sequence ID" value="AEO59433.1"/>
    <property type="molecule type" value="Genomic_DNA"/>
</dbReference>
<dbReference type="GeneID" id="11506284"/>
<proteinExistence type="predicted"/>
<dbReference type="Proteomes" id="UP000007322">
    <property type="component" value="Chromosome 4"/>
</dbReference>
<dbReference type="HOGENOM" id="CLU_154775_1_0_1"/>
<name>G2QGS6_THET4</name>
<organism evidence="1 2">
    <name type="scientific">Thermothelomyces thermophilus (strain ATCC 42464 / BCRC 31852 / DSM 1799)</name>
    <name type="common">Sporotrichum thermophile</name>
    <dbReference type="NCBI Taxonomy" id="573729"/>
    <lineage>
        <taxon>Eukaryota</taxon>
        <taxon>Fungi</taxon>
        <taxon>Dikarya</taxon>
        <taxon>Ascomycota</taxon>
        <taxon>Pezizomycotina</taxon>
        <taxon>Sordariomycetes</taxon>
        <taxon>Sordariomycetidae</taxon>
        <taxon>Sordariales</taxon>
        <taxon>Chaetomiaceae</taxon>
        <taxon>Thermothelomyces</taxon>
    </lineage>
</organism>
<protein>
    <submittedName>
        <fullName evidence="1">Uncharacterized protein</fullName>
    </submittedName>
</protein>
<dbReference type="VEuPathDB" id="FungiDB:MYCTH_2128494"/>
<gene>
    <name evidence="1" type="ORF">MYCTH_2128494</name>
</gene>
<evidence type="ECO:0000313" key="2">
    <source>
        <dbReference type="Proteomes" id="UP000007322"/>
    </source>
</evidence>
<keyword evidence="2" id="KW-1185">Reference proteome</keyword>
<sequence length="73" mass="8153">MVQNGGDFDLDIDMATNVTAEQLLAQFAQIKELENREKYSQKLVNEAYAKIEALEGAKAKRIKIELPGSRDLA</sequence>
<dbReference type="InParanoid" id="G2QGS6"/>
<dbReference type="KEGG" id="mtm:MYCTH_2128494"/>
<dbReference type="AlphaFoldDB" id="G2QGS6"/>
<evidence type="ECO:0000313" key="1">
    <source>
        <dbReference type="EMBL" id="AEO59433.1"/>
    </source>
</evidence>